<dbReference type="Gene3D" id="3.40.50.300">
    <property type="entry name" value="P-loop containing nucleotide triphosphate hydrolases"/>
    <property type="match status" value="1"/>
</dbReference>
<dbReference type="InterPro" id="IPR048876">
    <property type="entry name" value="BipA_C"/>
</dbReference>
<dbReference type="Pfam" id="PF21018">
    <property type="entry name" value="BipA_C"/>
    <property type="match status" value="1"/>
</dbReference>
<dbReference type="Gene3D" id="2.40.30.10">
    <property type="entry name" value="Translation factors"/>
    <property type="match status" value="1"/>
</dbReference>
<comment type="caution">
    <text evidence="6">The sequence shown here is derived from an EMBL/GenBank/DDBJ whole genome shotgun (WGS) entry which is preliminary data.</text>
</comment>
<keyword evidence="1 4" id="KW-0547">Nucleotide-binding</keyword>
<keyword evidence="2 4" id="KW-0342">GTP-binding</keyword>
<dbReference type="GO" id="GO:0000049">
    <property type="term" value="F:tRNA binding"/>
    <property type="evidence" value="ECO:0007669"/>
    <property type="project" value="UniProtKB-KW"/>
</dbReference>
<evidence type="ECO:0000256" key="3">
    <source>
        <dbReference type="ARBA" id="ARBA00048548"/>
    </source>
</evidence>
<dbReference type="InterPro" id="IPR035651">
    <property type="entry name" value="BipA_V"/>
</dbReference>
<dbReference type="EMBL" id="QRGO01000001">
    <property type="protein sequence ID" value="RDV03963.1"/>
    <property type="molecule type" value="Genomic_DNA"/>
</dbReference>
<comment type="catalytic activity">
    <reaction evidence="3 4">
        <text>GTP + H2O = GDP + phosphate + H(+)</text>
        <dbReference type="Rhea" id="RHEA:19669"/>
        <dbReference type="ChEBI" id="CHEBI:15377"/>
        <dbReference type="ChEBI" id="CHEBI:15378"/>
        <dbReference type="ChEBI" id="CHEBI:37565"/>
        <dbReference type="ChEBI" id="CHEBI:43474"/>
        <dbReference type="ChEBI" id="CHEBI:58189"/>
    </reaction>
</comment>
<dbReference type="Gene3D" id="3.30.70.870">
    <property type="entry name" value="Elongation Factor G (Translational Gtpase), domain 3"/>
    <property type="match status" value="1"/>
</dbReference>
<comment type="similarity">
    <text evidence="4">Belongs to the TRAFAC class translation factor GTPase superfamily. Classic translation factor GTPase family. BipA subfamily.</text>
</comment>
<protein>
    <recommendedName>
        <fullName evidence="4">Large ribosomal subunit assembly factor BipA</fullName>
        <ecNumber evidence="4">3.6.5.-</ecNumber>
    </recommendedName>
    <alternativeName>
        <fullName evidence="4">GTP-binding protein BipA</fullName>
    </alternativeName>
</protein>
<keyword evidence="7" id="KW-1185">Reference proteome</keyword>
<reference evidence="7" key="1">
    <citation type="submission" date="2018-08" db="EMBL/GenBank/DDBJ databases">
        <authorList>
            <person name="Kim S.-J."/>
            <person name="Jung G.-Y."/>
        </authorList>
    </citation>
    <scope>NUCLEOTIDE SEQUENCE [LARGE SCALE GENOMIC DNA]</scope>
    <source>
        <strain evidence="7">GY_H</strain>
    </source>
</reference>
<dbReference type="PANTHER" id="PTHR42908">
    <property type="entry name" value="TRANSLATION ELONGATION FACTOR-RELATED"/>
    <property type="match status" value="1"/>
</dbReference>
<dbReference type="GO" id="GO:0010467">
    <property type="term" value="P:gene expression"/>
    <property type="evidence" value="ECO:0007669"/>
    <property type="project" value="UniProtKB-ARBA"/>
</dbReference>
<dbReference type="GO" id="GO:0019843">
    <property type="term" value="F:rRNA binding"/>
    <property type="evidence" value="ECO:0007669"/>
    <property type="project" value="UniProtKB-KW"/>
</dbReference>
<keyword evidence="4" id="KW-0690">Ribosome biogenesis</keyword>
<dbReference type="SUPFAM" id="SSF50447">
    <property type="entry name" value="Translation proteins"/>
    <property type="match status" value="1"/>
</dbReference>
<dbReference type="InterPro" id="IPR006298">
    <property type="entry name" value="BipA"/>
</dbReference>
<dbReference type="HAMAP" id="MF_00849">
    <property type="entry name" value="BipA"/>
    <property type="match status" value="1"/>
</dbReference>
<evidence type="ECO:0000256" key="2">
    <source>
        <dbReference type="ARBA" id="ARBA00023134"/>
    </source>
</evidence>
<feature type="binding site" evidence="4">
    <location>
        <begin position="126"/>
        <end position="129"/>
    </location>
    <ligand>
        <name>GTP</name>
        <dbReference type="ChEBI" id="CHEBI:37565"/>
    </ligand>
</feature>
<dbReference type="PANTHER" id="PTHR42908:SF8">
    <property type="entry name" value="TR-TYPE G DOMAIN-CONTAINING PROTEIN"/>
    <property type="match status" value="1"/>
</dbReference>
<dbReference type="Pfam" id="PF00009">
    <property type="entry name" value="GTP_EFTU"/>
    <property type="match status" value="1"/>
</dbReference>
<dbReference type="InterPro" id="IPR042116">
    <property type="entry name" value="TypA/BipA_C"/>
</dbReference>
<feature type="domain" description="Tr-type G" evidence="5">
    <location>
        <begin position="1"/>
        <end position="197"/>
    </location>
</feature>
<dbReference type="CDD" id="cd16263">
    <property type="entry name" value="BipA_III"/>
    <property type="match status" value="1"/>
</dbReference>
<dbReference type="SUPFAM" id="SSF54980">
    <property type="entry name" value="EF-G C-terminal domain-like"/>
    <property type="match status" value="2"/>
</dbReference>
<dbReference type="PROSITE" id="PS00301">
    <property type="entry name" value="G_TR_1"/>
    <property type="match status" value="1"/>
</dbReference>
<accession>A0A371B964</accession>
<keyword evidence="4" id="KW-0963">Cytoplasm</keyword>
<dbReference type="EC" id="3.6.5.-" evidence="4"/>
<dbReference type="InterPro" id="IPR047043">
    <property type="entry name" value="BipA_III"/>
</dbReference>
<dbReference type="Gene3D" id="2.40.50.250">
    <property type="entry name" value="bipa protein"/>
    <property type="match status" value="1"/>
</dbReference>
<dbReference type="GO" id="GO:0009409">
    <property type="term" value="P:response to cold"/>
    <property type="evidence" value="ECO:0007669"/>
    <property type="project" value="UniProtKB-ARBA"/>
</dbReference>
<dbReference type="PROSITE" id="PS51722">
    <property type="entry name" value="G_TR_2"/>
    <property type="match status" value="1"/>
</dbReference>
<dbReference type="PRINTS" id="PR00315">
    <property type="entry name" value="ELONGATNFCT"/>
</dbReference>
<dbReference type="InterPro" id="IPR009000">
    <property type="entry name" value="Transl_B-barrel_sf"/>
</dbReference>
<dbReference type="Proteomes" id="UP000263993">
    <property type="component" value="Unassembled WGS sequence"/>
</dbReference>
<dbReference type="AlphaFoldDB" id="A0A371B964"/>
<dbReference type="GO" id="GO:1990904">
    <property type="term" value="C:ribonucleoprotein complex"/>
    <property type="evidence" value="ECO:0007669"/>
    <property type="project" value="TreeGrafter"/>
</dbReference>
<evidence type="ECO:0000256" key="4">
    <source>
        <dbReference type="HAMAP-Rule" id="MF_00849"/>
    </source>
</evidence>
<dbReference type="InterPro" id="IPR004161">
    <property type="entry name" value="EFTu-like_2"/>
</dbReference>
<dbReference type="GO" id="GO:0005829">
    <property type="term" value="C:cytosol"/>
    <property type="evidence" value="ECO:0007669"/>
    <property type="project" value="TreeGrafter"/>
</dbReference>
<dbReference type="FunFam" id="3.40.50.300:FF:000055">
    <property type="entry name" value="GTP-binding protein TypA"/>
    <property type="match status" value="1"/>
</dbReference>
<dbReference type="NCBIfam" id="TIGR00231">
    <property type="entry name" value="small_GTP"/>
    <property type="match status" value="1"/>
</dbReference>
<dbReference type="InterPro" id="IPR047042">
    <property type="entry name" value="BipA_II"/>
</dbReference>
<proteinExistence type="inferred from homology"/>
<dbReference type="Gene3D" id="3.30.70.240">
    <property type="match status" value="1"/>
</dbReference>
<dbReference type="NCBIfam" id="TIGR01394">
    <property type="entry name" value="TypA_BipA"/>
    <property type="match status" value="1"/>
</dbReference>
<dbReference type="GO" id="GO:0097216">
    <property type="term" value="F:guanosine tetraphosphate binding"/>
    <property type="evidence" value="ECO:0007669"/>
    <property type="project" value="UniProtKB-ARBA"/>
</dbReference>
<dbReference type="GO" id="GO:0003924">
    <property type="term" value="F:GTPase activity"/>
    <property type="evidence" value="ECO:0007669"/>
    <property type="project" value="UniProtKB-UniRule"/>
</dbReference>
<dbReference type="GO" id="GO:0000027">
    <property type="term" value="P:ribosomal large subunit assembly"/>
    <property type="evidence" value="ECO:0007669"/>
    <property type="project" value="UniProtKB-UniRule"/>
</dbReference>
<dbReference type="Pfam" id="PF03144">
    <property type="entry name" value="GTP_EFTU_D2"/>
    <property type="match status" value="1"/>
</dbReference>
<dbReference type="Pfam" id="PF00679">
    <property type="entry name" value="EFG_C"/>
    <property type="match status" value="1"/>
</dbReference>
<comment type="function">
    <text evidence="4">A 50S ribosomal subunit assembly protein with GTPase activity, required for 50S subunit assembly at low temperatures, may also play a role in translation. Binds GTP and analogs. Binds the 70S ribosome between the 30S and 50S subunits, in a similar position as ribosome-bound EF-G; it contacts a number of ribosomal proteins, both rRNAs and the A-site tRNA.</text>
</comment>
<evidence type="ECO:0000313" key="6">
    <source>
        <dbReference type="EMBL" id="RDV03963.1"/>
    </source>
</evidence>
<evidence type="ECO:0000313" key="7">
    <source>
        <dbReference type="Proteomes" id="UP000263993"/>
    </source>
</evidence>
<dbReference type="FunFam" id="2.40.30.10:FF:000016">
    <property type="entry name" value="GTP-binding protein TypA"/>
    <property type="match status" value="1"/>
</dbReference>
<dbReference type="GO" id="GO:0005525">
    <property type="term" value="F:GTP binding"/>
    <property type="evidence" value="ECO:0007669"/>
    <property type="project" value="UniProtKB-UniRule"/>
</dbReference>
<gene>
    <name evidence="6" type="primary">typA</name>
    <name evidence="4" type="synonym">bipA</name>
    <name evidence="6" type="ORF">DXH78_04800</name>
</gene>
<dbReference type="InterPro" id="IPR000640">
    <property type="entry name" value="EFG_V-like"/>
</dbReference>
<dbReference type="FunFam" id="3.30.70.870:FF:000003">
    <property type="entry name" value="GTP-binding protein TypA"/>
    <property type="match status" value="1"/>
</dbReference>
<dbReference type="InterPro" id="IPR005225">
    <property type="entry name" value="Small_GTP-bd"/>
</dbReference>
<keyword evidence="4" id="KW-0699">rRNA-binding</keyword>
<dbReference type="InterPro" id="IPR031157">
    <property type="entry name" value="G_TR_CS"/>
</dbReference>
<organism evidence="6 7">
    <name type="scientific">Undibacter mobilis</name>
    <dbReference type="NCBI Taxonomy" id="2292256"/>
    <lineage>
        <taxon>Bacteria</taxon>
        <taxon>Pseudomonadati</taxon>
        <taxon>Pseudomonadota</taxon>
        <taxon>Alphaproteobacteria</taxon>
        <taxon>Hyphomicrobiales</taxon>
        <taxon>Nitrobacteraceae</taxon>
        <taxon>Undibacter</taxon>
    </lineage>
</organism>
<keyword evidence="4" id="KW-0378">Hydrolase</keyword>
<dbReference type="InterPro" id="IPR000795">
    <property type="entry name" value="T_Tr_GTP-bd_dom"/>
</dbReference>
<dbReference type="FunFam" id="2.40.50.250:FF:000001">
    <property type="entry name" value="GTP-binding protein TypA"/>
    <property type="match status" value="1"/>
</dbReference>
<sequence length="608" mass="67075">MDLRNIAIIAHVDHGKTTLVDRLLQQSGVYRENERQVERAMDSNDLERERGITILAKAASVEWKGTRINIVDTPGHADFGGEVERILNMVDGALVLVDAAEGPLPQTKFVVSKALKMGLKPIVVINKVDRPDARANEVLNEVFDLFAALDATDEQLDFPILFGSAKQGWMATSLEGPQDQGMTPLFDLVLKHVRPPVVEDGPFRLLGTIIESNPYLGRIVTGRIFSGGLKPNQAVKVLDRDGKLIESGRVTKVLAFRGLERVPIDDAEAGDIVAIAGLPNATVAMTICDPAVETALPAQPIDPPTLAMTFRVNDSPLAGTEGSKVTSRMIRDRLMAEAEGNVALRVRESDEKDAMEVAGRGELQLGILIETMRREGFELSVSRPKVLLRKNDDGQVEEPIEEVVIDVDEEHSGVVVQKMSERKADLIEMRPSGGGRTRVVFHAPTRGLIGYQGELLTDTRGTAIMNRLFHGHAPYKGAIQGRRNGVLISNDKGEAVAYALWNLEDRGPMMIEPGWKVYTGMIVGEHTRDNDLVVNVLKGKQLTNIRTTSKDEAVRLTPPIRMTLEKALAYIQDDELVEVTPSSIRLRKKMLDENDRKREERKKEAEVA</sequence>
<dbReference type="OrthoDB" id="2605300at2"/>
<dbReference type="CDD" id="cd01891">
    <property type="entry name" value="TypA_BipA"/>
    <property type="match status" value="1"/>
</dbReference>
<name>A0A371B964_9BRAD</name>
<dbReference type="RefSeq" id="WP_115515989.1">
    <property type="nucleotide sequence ID" value="NZ_QRGO01000001.1"/>
</dbReference>
<dbReference type="GO" id="GO:0043022">
    <property type="term" value="F:ribosome binding"/>
    <property type="evidence" value="ECO:0007669"/>
    <property type="project" value="UniProtKB-UniRule"/>
</dbReference>
<dbReference type="InterPro" id="IPR035647">
    <property type="entry name" value="EFG_III/V"/>
</dbReference>
<dbReference type="CDD" id="cd03710">
    <property type="entry name" value="BipA_TypA_C"/>
    <property type="match status" value="1"/>
</dbReference>
<dbReference type="InterPro" id="IPR027417">
    <property type="entry name" value="P-loop_NTPase"/>
</dbReference>
<keyword evidence="4" id="KW-0694">RNA-binding</keyword>
<keyword evidence="4" id="KW-0820">tRNA-binding</keyword>
<comment type="subunit">
    <text evidence="4">Monomer.</text>
</comment>
<dbReference type="FunFam" id="3.30.70.240:FF:000002">
    <property type="entry name" value="GTP-binding protein TypA"/>
    <property type="match status" value="1"/>
</dbReference>
<feature type="binding site" evidence="4">
    <location>
        <begin position="13"/>
        <end position="18"/>
    </location>
    <ligand>
        <name>GTP</name>
        <dbReference type="ChEBI" id="CHEBI:37565"/>
    </ligand>
</feature>
<comment type="subcellular location">
    <subcellularLocation>
        <location evidence="4">Cytoplasm</location>
    </subcellularLocation>
    <text evidence="4">Binds to ribosomes.</text>
</comment>
<dbReference type="InterPro" id="IPR047041">
    <property type="entry name" value="BipA_GTP-bd_dom"/>
</dbReference>
<dbReference type="CDD" id="cd03691">
    <property type="entry name" value="BipA_TypA_II"/>
    <property type="match status" value="1"/>
</dbReference>
<dbReference type="SUPFAM" id="SSF52540">
    <property type="entry name" value="P-loop containing nucleoside triphosphate hydrolases"/>
    <property type="match status" value="1"/>
</dbReference>
<evidence type="ECO:0000259" key="5">
    <source>
        <dbReference type="PROSITE" id="PS51722"/>
    </source>
</evidence>
<evidence type="ECO:0000256" key="1">
    <source>
        <dbReference type="ARBA" id="ARBA00022741"/>
    </source>
</evidence>